<dbReference type="CDD" id="cd16279">
    <property type="entry name" value="metallo-hydrolase-like_MBL-fold"/>
    <property type="match status" value="1"/>
</dbReference>
<reference evidence="2 3" key="1">
    <citation type="submission" date="2014-07" db="EMBL/GenBank/DDBJ databases">
        <title>Methanogenic archaea and the global carbon cycle.</title>
        <authorList>
            <person name="Henriksen J.R."/>
            <person name="Luke J."/>
            <person name="Reinhart S."/>
            <person name="Benedict M.N."/>
            <person name="Youngblut N.D."/>
            <person name="Metcalf M.E."/>
            <person name="Whitaker R.J."/>
            <person name="Metcalf W.W."/>
        </authorList>
    </citation>
    <scope>NUCLEOTIDE SEQUENCE [LARGE SCALE GENOMIC DNA]</scope>
    <source>
        <strain evidence="2 3">T4/M</strain>
    </source>
</reference>
<dbReference type="RefSeq" id="WP_048173851.1">
    <property type="nucleotide sequence ID" value="NZ_CP009506.1"/>
</dbReference>
<evidence type="ECO:0000259" key="1">
    <source>
        <dbReference type="SMART" id="SM00849"/>
    </source>
</evidence>
<dbReference type="OrthoDB" id="53037at2157"/>
<accession>A0A0E3PA98</accession>
<dbReference type="SUPFAM" id="SSF56281">
    <property type="entry name" value="Metallo-hydrolase/oxidoreductase"/>
    <property type="match status" value="1"/>
</dbReference>
<dbReference type="PATRIC" id="fig|1434120.4.peg.4406"/>
<proteinExistence type="predicted"/>
<dbReference type="InterPro" id="IPR001279">
    <property type="entry name" value="Metallo-B-lactamas"/>
</dbReference>
<keyword evidence="3" id="KW-1185">Reference proteome</keyword>
<dbReference type="HOGENOM" id="CLU_044538_2_0_2"/>
<evidence type="ECO:0000313" key="3">
    <source>
        <dbReference type="Proteomes" id="UP000033111"/>
    </source>
</evidence>
<dbReference type="SMART" id="SM00849">
    <property type="entry name" value="Lactamase_B"/>
    <property type="match status" value="1"/>
</dbReference>
<dbReference type="Gene3D" id="3.60.15.10">
    <property type="entry name" value="Ribonuclease Z/Hydroxyacylglutathione hydrolase-like"/>
    <property type="match status" value="1"/>
</dbReference>
<dbReference type="PANTHER" id="PTHR42663:SF12">
    <property type="entry name" value="ATP-BINDING PROTEIN PHNP"/>
    <property type="match status" value="1"/>
</dbReference>
<dbReference type="Proteomes" id="UP000033111">
    <property type="component" value="Chromosome"/>
</dbReference>
<evidence type="ECO:0000313" key="2">
    <source>
        <dbReference type="EMBL" id="AKB30122.1"/>
    </source>
</evidence>
<keyword evidence="2" id="KW-0378">Hydrolase</keyword>
<dbReference type="AlphaFoldDB" id="A0A0E3PA98"/>
<sequence>MRLTLLGTGDAVGTPKIGCNCPACEDARKGGKSQRLRYSILVESNRGKILIDTSPDLRQQFLRQRLSGIDGVIWTHGHYDHYAGFGEFYRVQHKVDVYGIQETLDYIDRYVSFLNPRYHYVKLYEPFELIGLEFTLFKVSHPPVETPAGVVILEGDTKVVVTSDTNTEIPEKSLEYMKDPDLLIADAIVPPHIHIKKHMNSEEAMALAQKLNAKEVILTHLSHLFRPHHIESMFLPLGYDGQVFEF</sequence>
<gene>
    <name evidence="2" type="ORF">MSSIT_3403</name>
</gene>
<dbReference type="KEGG" id="msw:MSSIT_3403"/>
<dbReference type="InterPro" id="IPR036866">
    <property type="entry name" value="RibonucZ/Hydroxyglut_hydro"/>
</dbReference>
<organism evidence="2 3">
    <name type="scientific">Methanosarcina siciliae T4/M</name>
    <dbReference type="NCBI Taxonomy" id="1434120"/>
    <lineage>
        <taxon>Archaea</taxon>
        <taxon>Methanobacteriati</taxon>
        <taxon>Methanobacteriota</taxon>
        <taxon>Stenosarchaea group</taxon>
        <taxon>Methanomicrobia</taxon>
        <taxon>Methanosarcinales</taxon>
        <taxon>Methanosarcinaceae</taxon>
        <taxon>Methanosarcina</taxon>
    </lineage>
</organism>
<dbReference type="Pfam" id="PF12706">
    <property type="entry name" value="Lactamase_B_2"/>
    <property type="match status" value="1"/>
</dbReference>
<dbReference type="EMBL" id="CP009506">
    <property type="protein sequence ID" value="AKB30122.1"/>
    <property type="molecule type" value="Genomic_DNA"/>
</dbReference>
<dbReference type="PANTHER" id="PTHR42663">
    <property type="entry name" value="HYDROLASE C777.06C-RELATED-RELATED"/>
    <property type="match status" value="1"/>
</dbReference>
<name>A0A0E3PA98_9EURY</name>
<dbReference type="GeneID" id="24862318"/>
<feature type="domain" description="Metallo-beta-lactamase" evidence="1">
    <location>
        <begin position="36"/>
        <end position="220"/>
    </location>
</feature>
<protein>
    <submittedName>
        <fullName evidence="2">Metal-dependent hydrolases of the beta-lactamase superfamily I</fullName>
    </submittedName>
</protein>
<dbReference type="GO" id="GO:0016787">
    <property type="term" value="F:hydrolase activity"/>
    <property type="evidence" value="ECO:0007669"/>
    <property type="project" value="UniProtKB-KW"/>
</dbReference>